<dbReference type="Pfam" id="PF00201">
    <property type="entry name" value="UDPGT"/>
    <property type="match status" value="1"/>
</dbReference>
<dbReference type="InterPro" id="IPR002213">
    <property type="entry name" value="UDP_glucos_trans"/>
</dbReference>
<organism evidence="6 7">
    <name type="scientific">Citrullus colocynthis</name>
    <name type="common">colocynth</name>
    <dbReference type="NCBI Taxonomy" id="252529"/>
    <lineage>
        <taxon>Eukaryota</taxon>
        <taxon>Viridiplantae</taxon>
        <taxon>Streptophyta</taxon>
        <taxon>Embryophyta</taxon>
        <taxon>Tracheophyta</taxon>
        <taxon>Spermatophyta</taxon>
        <taxon>Magnoliopsida</taxon>
        <taxon>eudicotyledons</taxon>
        <taxon>Gunneridae</taxon>
        <taxon>Pentapetalae</taxon>
        <taxon>rosids</taxon>
        <taxon>fabids</taxon>
        <taxon>Cucurbitales</taxon>
        <taxon>Cucurbitaceae</taxon>
        <taxon>Benincaseae</taxon>
        <taxon>Citrullus</taxon>
    </lineage>
</organism>
<dbReference type="CDD" id="cd03784">
    <property type="entry name" value="GT1_Gtf-like"/>
    <property type="match status" value="1"/>
</dbReference>
<dbReference type="Gene3D" id="3.40.50.2000">
    <property type="entry name" value="Glycogen Phosphorylase B"/>
    <property type="match status" value="2"/>
</dbReference>
<dbReference type="Proteomes" id="UP001642487">
    <property type="component" value="Chromosome 9"/>
</dbReference>
<gene>
    <name evidence="6" type="ORF">CITCOLO1_LOCUS21220</name>
</gene>
<dbReference type="PANTHER" id="PTHR11926">
    <property type="entry name" value="GLUCOSYL/GLUCURONOSYL TRANSFERASES"/>
    <property type="match status" value="1"/>
</dbReference>
<evidence type="ECO:0000256" key="2">
    <source>
        <dbReference type="ARBA" id="ARBA00009995"/>
    </source>
</evidence>
<protein>
    <recommendedName>
        <fullName evidence="5">Glycosyltransferase</fullName>
        <ecNumber evidence="5">2.4.1.-</ecNumber>
    </recommendedName>
</protein>
<dbReference type="EC" id="2.4.1.-" evidence="5"/>
<comment type="similarity">
    <text evidence="2 4">Belongs to the UDP-glycosyltransferase family.</text>
</comment>
<comment type="pathway">
    <text evidence="1">Secondary metabolite biosynthesis; terpenoid biosynthesis.</text>
</comment>
<dbReference type="InterPro" id="IPR035595">
    <property type="entry name" value="UDP_glycos_trans_CS"/>
</dbReference>
<evidence type="ECO:0000313" key="7">
    <source>
        <dbReference type="Proteomes" id="UP001642487"/>
    </source>
</evidence>
<accession>A0ABP0ZDP5</accession>
<keyword evidence="7" id="KW-1185">Reference proteome</keyword>
<keyword evidence="3 4" id="KW-0808">Transferase</keyword>
<dbReference type="PROSITE" id="PS00375">
    <property type="entry name" value="UDPGT"/>
    <property type="match status" value="1"/>
</dbReference>
<evidence type="ECO:0000256" key="4">
    <source>
        <dbReference type="RuleBase" id="RU003718"/>
    </source>
</evidence>
<evidence type="ECO:0000256" key="1">
    <source>
        <dbReference type="ARBA" id="ARBA00004721"/>
    </source>
</evidence>
<evidence type="ECO:0000256" key="3">
    <source>
        <dbReference type="ARBA" id="ARBA00022679"/>
    </source>
</evidence>
<evidence type="ECO:0000256" key="5">
    <source>
        <dbReference type="RuleBase" id="RU362057"/>
    </source>
</evidence>
<dbReference type="EMBL" id="OZ021743">
    <property type="protein sequence ID" value="CAK9328792.1"/>
    <property type="molecule type" value="Genomic_DNA"/>
</dbReference>
<sequence>MNNITPYHRRVLLVTYCAQGHINPTLQFAKRLTPHGDIHVTFLTSLSAYRRMGQTPTLPHLSFASFSDGYDDGFKPGNDINHFMSELQHRGSEALENIIEESRKQGQPFTCIVYSILLPWVATVARSLHVPSVLLWIQPAVVFALYYYYNNGYYDQIQRVISSDDPNSMSIKLPGLPLLTARDLPSFFGSSDVYDFALPIFRRQFELLEEENNPKILINTFEELEKDAVRAIKKFHLMPIGPLIPSAFLDGNGPSEASSGCDLFRCTSSYIDWLNSKPKASVIYVSSGSISTLSKQQKEEIARGLLSTKRPFLWVIRDIEEEEDALSFKEELETQGKIVPWCSQLEVLSSPATGCFLTHCGWNSCLESLACGVPTVAFPQWTDQATNAKIVQDLSETGLRLEAAEDGVVKGEEIERCLELVMGDSEKGEEIRRNAVKWKKLAKEAASEGGSSHANFKAFVDQVCS</sequence>
<name>A0ABP0ZDP5_9ROSI</name>
<proteinExistence type="inferred from homology"/>
<dbReference type="PANTHER" id="PTHR11926:SF870">
    <property type="entry name" value="UDP-GLYCOSYLTRANSFERASE 75B1"/>
    <property type="match status" value="1"/>
</dbReference>
<keyword evidence="4" id="KW-0328">Glycosyltransferase</keyword>
<reference evidence="6 7" key="1">
    <citation type="submission" date="2024-03" db="EMBL/GenBank/DDBJ databases">
        <authorList>
            <person name="Gkanogiannis A."/>
            <person name="Becerra Lopez-Lavalle L."/>
        </authorList>
    </citation>
    <scope>NUCLEOTIDE SEQUENCE [LARGE SCALE GENOMIC DNA]</scope>
</reference>
<evidence type="ECO:0000313" key="6">
    <source>
        <dbReference type="EMBL" id="CAK9328792.1"/>
    </source>
</evidence>
<dbReference type="SUPFAM" id="SSF53756">
    <property type="entry name" value="UDP-Glycosyltransferase/glycogen phosphorylase"/>
    <property type="match status" value="1"/>
</dbReference>